<gene>
    <name evidence="1" type="ORF">BT63DRAFT_474790</name>
</gene>
<accession>A0A6A6USA8</accession>
<evidence type="ECO:0000313" key="2">
    <source>
        <dbReference type="Proteomes" id="UP000799302"/>
    </source>
</evidence>
<name>A0A6A6USA8_9PEZI</name>
<protein>
    <submittedName>
        <fullName evidence="1">Uncharacterized protein</fullName>
    </submittedName>
</protein>
<proteinExistence type="predicted"/>
<evidence type="ECO:0000313" key="1">
    <source>
        <dbReference type="EMBL" id="KAF2675132.1"/>
    </source>
</evidence>
<dbReference type="AlphaFoldDB" id="A0A6A6USA8"/>
<sequence>MAAMALTGAPDRAVKCGEGRPLCPAGLGFFGQKENLRKERLDGAIWMRERLRACHWLKVATYFPIFAQSSSTVQTFVRPWLHTFAIKSLDEQMLQLVVVAGELIVKCAISRKPSMEDIASGYWMCCMECHSTSILCQSATSFLEVRSNERDSSSNHNSNPEPITKSMLPCLHRQIDTNFCTIDSTGTVTPWLATSELPCSEHVPWLWTARAYISSSDVVQRNPQPSNKTFVGFYYDDHELTPCNCPTW</sequence>
<dbReference type="EMBL" id="MU004230">
    <property type="protein sequence ID" value="KAF2675132.1"/>
    <property type="molecule type" value="Genomic_DNA"/>
</dbReference>
<dbReference type="Proteomes" id="UP000799302">
    <property type="component" value="Unassembled WGS sequence"/>
</dbReference>
<keyword evidence="2" id="KW-1185">Reference proteome</keyword>
<organism evidence="1 2">
    <name type="scientific">Microthyrium microscopicum</name>
    <dbReference type="NCBI Taxonomy" id="703497"/>
    <lineage>
        <taxon>Eukaryota</taxon>
        <taxon>Fungi</taxon>
        <taxon>Dikarya</taxon>
        <taxon>Ascomycota</taxon>
        <taxon>Pezizomycotina</taxon>
        <taxon>Dothideomycetes</taxon>
        <taxon>Dothideomycetes incertae sedis</taxon>
        <taxon>Microthyriales</taxon>
        <taxon>Microthyriaceae</taxon>
        <taxon>Microthyrium</taxon>
    </lineage>
</organism>
<reference evidence="1" key="1">
    <citation type="journal article" date="2020" name="Stud. Mycol.">
        <title>101 Dothideomycetes genomes: a test case for predicting lifestyles and emergence of pathogens.</title>
        <authorList>
            <person name="Haridas S."/>
            <person name="Albert R."/>
            <person name="Binder M."/>
            <person name="Bloem J."/>
            <person name="Labutti K."/>
            <person name="Salamov A."/>
            <person name="Andreopoulos B."/>
            <person name="Baker S."/>
            <person name="Barry K."/>
            <person name="Bills G."/>
            <person name="Bluhm B."/>
            <person name="Cannon C."/>
            <person name="Castanera R."/>
            <person name="Culley D."/>
            <person name="Daum C."/>
            <person name="Ezra D."/>
            <person name="Gonzalez J."/>
            <person name="Henrissat B."/>
            <person name="Kuo A."/>
            <person name="Liang C."/>
            <person name="Lipzen A."/>
            <person name="Lutzoni F."/>
            <person name="Magnuson J."/>
            <person name="Mondo S."/>
            <person name="Nolan M."/>
            <person name="Ohm R."/>
            <person name="Pangilinan J."/>
            <person name="Park H.-J."/>
            <person name="Ramirez L."/>
            <person name="Alfaro M."/>
            <person name="Sun H."/>
            <person name="Tritt A."/>
            <person name="Yoshinaga Y."/>
            <person name="Zwiers L.-H."/>
            <person name="Turgeon B."/>
            <person name="Goodwin S."/>
            <person name="Spatafora J."/>
            <person name="Crous P."/>
            <person name="Grigoriev I."/>
        </authorList>
    </citation>
    <scope>NUCLEOTIDE SEQUENCE</scope>
    <source>
        <strain evidence="1">CBS 115976</strain>
    </source>
</reference>